<organism evidence="2 3">
    <name type="scientific">Winogradskyella litoriviva</name>
    <dbReference type="NCBI Taxonomy" id="1220182"/>
    <lineage>
        <taxon>Bacteria</taxon>
        <taxon>Pseudomonadati</taxon>
        <taxon>Bacteroidota</taxon>
        <taxon>Flavobacteriia</taxon>
        <taxon>Flavobacteriales</taxon>
        <taxon>Flavobacteriaceae</taxon>
        <taxon>Winogradskyella</taxon>
    </lineage>
</organism>
<name>A0ABX2E1K7_9FLAO</name>
<evidence type="ECO:0000256" key="1">
    <source>
        <dbReference type="SAM" id="Phobius"/>
    </source>
</evidence>
<keyword evidence="1" id="KW-1133">Transmembrane helix</keyword>
<dbReference type="EMBL" id="JABRWQ010000001">
    <property type="protein sequence ID" value="NRD21997.1"/>
    <property type="molecule type" value="Genomic_DNA"/>
</dbReference>
<comment type="caution">
    <text evidence="2">The sequence shown here is derived from an EMBL/GenBank/DDBJ whole genome shotgun (WGS) entry which is preliminary data.</text>
</comment>
<feature type="transmembrane region" description="Helical" evidence="1">
    <location>
        <begin position="12"/>
        <end position="31"/>
    </location>
</feature>
<accession>A0ABX2E1K7</accession>
<sequence>MKKPLSSTLGQLFAFICYALLLASIGIIIYSIVVVDWPGIIAGILFGTFNYIIFGRKLFRTQSITFDENYFYFKDHSKVELSRIQNIEDGKITYFHNDKEKIIYVNPYYPSKNHQLFYKYFKLKN</sequence>
<keyword evidence="1" id="KW-0812">Transmembrane</keyword>
<feature type="transmembrane region" description="Helical" evidence="1">
    <location>
        <begin position="37"/>
        <end position="54"/>
    </location>
</feature>
<keyword evidence="3" id="KW-1185">Reference proteome</keyword>
<dbReference type="RefSeq" id="WP_173299654.1">
    <property type="nucleotide sequence ID" value="NZ_JABRWQ010000001.1"/>
</dbReference>
<dbReference type="Proteomes" id="UP000805085">
    <property type="component" value="Unassembled WGS sequence"/>
</dbReference>
<reference evidence="2 3" key="1">
    <citation type="journal article" date="2015" name="Int. J. Syst. Evol. Microbiol.">
        <title>Winogradskyella litoriviva sp. nov., isolated from coastal seawater.</title>
        <authorList>
            <person name="Nedashkovskaya O.I."/>
            <person name="Kukhlevskiy A.D."/>
            <person name="Zhukova N.V."/>
            <person name="Kim S.J."/>
            <person name="Rhee S.K."/>
            <person name="Mikhailov V.V."/>
        </authorList>
    </citation>
    <scope>NUCLEOTIDE SEQUENCE [LARGE SCALE GENOMIC DNA]</scope>
    <source>
        <strain evidence="2 3">KMM6491</strain>
    </source>
</reference>
<keyword evidence="1" id="KW-0472">Membrane</keyword>
<protein>
    <submittedName>
        <fullName evidence="2">Uncharacterized protein</fullName>
    </submittedName>
</protein>
<evidence type="ECO:0000313" key="2">
    <source>
        <dbReference type="EMBL" id="NRD21997.1"/>
    </source>
</evidence>
<gene>
    <name evidence="2" type="ORF">HNV10_02005</name>
</gene>
<evidence type="ECO:0000313" key="3">
    <source>
        <dbReference type="Proteomes" id="UP000805085"/>
    </source>
</evidence>
<proteinExistence type="predicted"/>